<evidence type="ECO:0000313" key="2">
    <source>
        <dbReference type="EMBL" id="PNH12664.1"/>
    </source>
</evidence>
<sequence>MASFGNVHGKDDKFRELIKEYGRDRVVGALKLQKSASEAQVIEALNERLLTRFRNKKNWKGKGGDDKSDEDAAPAAAPRWPVLLGGEDDAAELEKYKSCSSHASYIGGALKEDGVFLVATSSKSHAPAIYGAALLAMPQAILDDKGTVDVIIMASVTSHRSKRLVFPSGEIEKPELKKLRTSTVDVQVAWPTIGLLVKGVGGMTHVLE</sequence>
<comment type="caution">
    <text evidence="2">The sequence shown here is derived from an EMBL/GenBank/DDBJ whole genome shotgun (WGS) entry which is preliminary data.</text>
</comment>
<name>A0A2J8AJH4_9CHLO</name>
<reference evidence="2 3" key="1">
    <citation type="journal article" date="2017" name="Mol. Biol. Evol.">
        <title>The 4-celled Tetrabaena socialis nuclear genome reveals the essential components for genetic control of cell number at the origin of multicellularity in the volvocine lineage.</title>
        <authorList>
            <person name="Featherston J."/>
            <person name="Arakaki Y."/>
            <person name="Hanschen E.R."/>
            <person name="Ferris P.J."/>
            <person name="Michod R.E."/>
            <person name="Olson B.J.S.C."/>
            <person name="Nozaki H."/>
            <person name="Durand P.M."/>
        </authorList>
    </citation>
    <scope>NUCLEOTIDE SEQUENCE [LARGE SCALE GENOMIC DNA]</scope>
    <source>
        <strain evidence="2 3">NIES-571</strain>
    </source>
</reference>
<dbReference type="EMBL" id="PGGS01000005">
    <property type="protein sequence ID" value="PNH12664.1"/>
    <property type="molecule type" value="Genomic_DNA"/>
</dbReference>
<accession>A0A2J8AJH4</accession>
<proteinExistence type="predicted"/>
<evidence type="ECO:0000256" key="1">
    <source>
        <dbReference type="SAM" id="MobiDB-lite"/>
    </source>
</evidence>
<dbReference type="Proteomes" id="UP000236333">
    <property type="component" value="Unassembled WGS sequence"/>
</dbReference>
<organism evidence="2 3">
    <name type="scientific">Tetrabaena socialis</name>
    <dbReference type="NCBI Taxonomy" id="47790"/>
    <lineage>
        <taxon>Eukaryota</taxon>
        <taxon>Viridiplantae</taxon>
        <taxon>Chlorophyta</taxon>
        <taxon>core chlorophytes</taxon>
        <taxon>Chlorophyceae</taxon>
        <taxon>CS clade</taxon>
        <taxon>Chlamydomonadales</taxon>
        <taxon>Tetrabaenaceae</taxon>
        <taxon>Tetrabaena</taxon>
    </lineage>
</organism>
<evidence type="ECO:0000313" key="3">
    <source>
        <dbReference type="Proteomes" id="UP000236333"/>
    </source>
</evidence>
<feature type="region of interest" description="Disordered" evidence="1">
    <location>
        <begin position="59"/>
        <end position="78"/>
    </location>
</feature>
<protein>
    <submittedName>
        <fullName evidence="2">Uncharacterized protein</fullName>
    </submittedName>
</protein>
<gene>
    <name evidence="2" type="ORF">TSOC_000358</name>
</gene>
<keyword evidence="3" id="KW-1185">Reference proteome</keyword>
<dbReference type="AlphaFoldDB" id="A0A2J8AJH4"/>